<dbReference type="eggNOG" id="COG1653">
    <property type="taxonomic scope" value="Bacteria"/>
</dbReference>
<dbReference type="KEGG" id="pdu:PDUR_20215"/>
<reference evidence="8 9" key="1">
    <citation type="submission" date="2014-08" db="EMBL/GenBank/DDBJ databases">
        <title>Comparative genomics of the Paenibacillus odorifer group.</title>
        <authorList>
            <person name="den Bakker H.C."/>
            <person name="Tsai Y.-C."/>
            <person name="Martin N."/>
            <person name="Korlach J."/>
            <person name="Wiedmann M."/>
        </authorList>
    </citation>
    <scope>NUCLEOTIDE SEQUENCE [LARGE SCALE GENOMIC DNA]</scope>
    <source>
        <strain evidence="8 9">DSM 1735</strain>
    </source>
</reference>
<feature type="signal peptide" evidence="7">
    <location>
        <begin position="1"/>
        <end position="23"/>
    </location>
</feature>
<comment type="subcellular location">
    <subcellularLocation>
        <location evidence="1">Cell envelope</location>
    </subcellularLocation>
</comment>
<evidence type="ECO:0000256" key="7">
    <source>
        <dbReference type="SAM" id="SignalP"/>
    </source>
</evidence>
<dbReference type="EMBL" id="CP009288">
    <property type="protein sequence ID" value="AIQ13979.1"/>
    <property type="molecule type" value="Genomic_DNA"/>
</dbReference>
<evidence type="ECO:0000313" key="8">
    <source>
        <dbReference type="EMBL" id="AIQ13979.1"/>
    </source>
</evidence>
<dbReference type="STRING" id="44251.PDUR_20215"/>
<evidence type="ECO:0000256" key="4">
    <source>
        <dbReference type="ARBA" id="ARBA00022729"/>
    </source>
</evidence>
<keyword evidence="3" id="KW-0813">Transport</keyword>
<dbReference type="PANTHER" id="PTHR43649">
    <property type="entry name" value="ARABINOSE-BINDING PROTEIN-RELATED"/>
    <property type="match status" value="1"/>
</dbReference>
<dbReference type="RefSeq" id="WP_042207773.1">
    <property type="nucleotide sequence ID" value="NZ_CP009288.1"/>
</dbReference>
<evidence type="ECO:0000313" key="9">
    <source>
        <dbReference type="Proteomes" id="UP000029409"/>
    </source>
</evidence>
<dbReference type="SUPFAM" id="SSF53850">
    <property type="entry name" value="Periplasmic binding protein-like II"/>
    <property type="match status" value="1"/>
</dbReference>
<organism evidence="8 9">
    <name type="scientific">Paenibacillus durus</name>
    <name type="common">Paenibacillus azotofixans</name>
    <dbReference type="NCBI Taxonomy" id="44251"/>
    <lineage>
        <taxon>Bacteria</taxon>
        <taxon>Bacillati</taxon>
        <taxon>Bacillota</taxon>
        <taxon>Bacilli</taxon>
        <taxon>Bacillales</taxon>
        <taxon>Paenibacillaceae</taxon>
        <taxon>Paenibacillus</taxon>
    </lineage>
</organism>
<dbReference type="PROSITE" id="PS51257">
    <property type="entry name" value="PROKAR_LIPOPROTEIN"/>
    <property type="match status" value="1"/>
</dbReference>
<evidence type="ECO:0000256" key="1">
    <source>
        <dbReference type="ARBA" id="ARBA00004196"/>
    </source>
</evidence>
<feature type="chain" id="PRO_5038565704" description="Probable sugar-binding periplasmic protein" evidence="7">
    <location>
        <begin position="24"/>
        <end position="425"/>
    </location>
</feature>
<comment type="similarity">
    <text evidence="2">Belongs to the bacterial solute-binding protein 1 family.</text>
</comment>
<keyword evidence="9" id="KW-1185">Reference proteome</keyword>
<dbReference type="PANTHER" id="PTHR43649:SF28">
    <property type="entry name" value="BINDING PROTEIN COMPONENT OF ABC SUGAR TRANSPORTER-RELATED"/>
    <property type="match status" value="1"/>
</dbReference>
<dbReference type="Proteomes" id="UP000029409">
    <property type="component" value="Chromosome"/>
</dbReference>
<comment type="function">
    <text evidence="5">Part of a binding-protein-dependent transport system for a sugar.</text>
</comment>
<protein>
    <recommendedName>
        <fullName evidence="6">Probable sugar-binding periplasmic protein</fullName>
    </recommendedName>
</protein>
<evidence type="ECO:0000256" key="6">
    <source>
        <dbReference type="ARBA" id="ARBA00049753"/>
    </source>
</evidence>
<dbReference type="GO" id="GO:0030313">
    <property type="term" value="C:cell envelope"/>
    <property type="evidence" value="ECO:0007669"/>
    <property type="project" value="UniProtKB-SubCell"/>
</dbReference>
<accession>A0A089IYG8</accession>
<gene>
    <name evidence="8" type="ORF">PDUR_20215</name>
</gene>
<dbReference type="OrthoDB" id="9798191at2"/>
<dbReference type="InterPro" id="IPR050490">
    <property type="entry name" value="Bact_solute-bd_prot1"/>
</dbReference>
<dbReference type="Gene3D" id="3.40.190.10">
    <property type="entry name" value="Periplasmic binding protein-like II"/>
    <property type="match status" value="2"/>
</dbReference>
<sequence>MNKRTLLLTLPAILLVISMLLSACGENANSGEASEIEIKFPSIWVAKDSKAATFAQIVKAFNEQNQGKIKVVVEEIPDYGAYKDKIRTNITTGTTPDIFSFDNPADGELYYKSGNLADLTPYLDEQWKSTFLDHAFDNATYDGKVYSIPFEFGVTPVLYNSKLFKQAGITGFPKTYNELFAAFDKLKAAGIAPATQMTGGDGWVSMLWYSQLLSAIGGPDVYKHGLDDPAFVQAAEVLKKLFDYTTGDAVGLDNAGGHFLNQQTAVLLNGPWFIGRIKKEGIDHLYDSVEVAPAPVYEGGKGQPGQYIGFTQASLAVGKQKDKKKEEAIVKFLKYLTSPDNVKKISLDSGSLFVIKYEVTKDDKVERLQTGMKKGMEAAPYIIPHFRASVSPAVGAEFPQALSGLVLGKYTPEQFVEQLKQAESK</sequence>
<dbReference type="AlphaFoldDB" id="A0A089IYG8"/>
<evidence type="ECO:0000256" key="3">
    <source>
        <dbReference type="ARBA" id="ARBA00022448"/>
    </source>
</evidence>
<evidence type="ECO:0000256" key="5">
    <source>
        <dbReference type="ARBA" id="ARBA00049629"/>
    </source>
</evidence>
<dbReference type="InterPro" id="IPR006059">
    <property type="entry name" value="SBP"/>
</dbReference>
<evidence type="ECO:0000256" key="2">
    <source>
        <dbReference type="ARBA" id="ARBA00008520"/>
    </source>
</evidence>
<dbReference type="Pfam" id="PF01547">
    <property type="entry name" value="SBP_bac_1"/>
    <property type="match status" value="1"/>
</dbReference>
<name>A0A089IYG8_PAEDU</name>
<proteinExistence type="inferred from homology"/>
<keyword evidence="4 7" id="KW-0732">Signal</keyword>